<dbReference type="Proteomes" id="UP001145021">
    <property type="component" value="Unassembled WGS sequence"/>
</dbReference>
<feature type="compositionally biased region" description="Basic and acidic residues" evidence="8">
    <location>
        <begin position="435"/>
        <end position="444"/>
    </location>
</feature>
<feature type="non-terminal residue" evidence="9">
    <location>
        <position position="1"/>
    </location>
</feature>
<feature type="region of interest" description="Disordered" evidence="8">
    <location>
        <begin position="19"/>
        <end position="56"/>
    </location>
</feature>
<evidence type="ECO:0000313" key="9">
    <source>
        <dbReference type="EMBL" id="KAJ1642759.1"/>
    </source>
</evidence>
<reference evidence="9" key="1">
    <citation type="submission" date="2022-07" db="EMBL/GenBank/DDBJ databases">
        <title>Phylogenomic reconstructions and comparative analyses of Kickxellomycotina fungi.</title>
        <authorList>
            <person name="Reynolds N.K."/>
            <person name="Stajich J.E."/>
            <person name="Barry K."/>
            <person name="Grigoriev I.V."/>
            <person name="Crous P."/>
            <person name="Smith M.E."/>
        </authorList>
    </citation>
    <scope>NUCLEOTIDE SEQUENCE</scope>
    <source>
        <strain evidence="9">NBRC 105413</strain>
    </source>
</reference>
<organism evidence="9 10">
    <name type="scientific">Coemansia asiatica</name>
    <dbReference type="NCBI Taxonomy" id="1052880"/>
    <lineage>
        <taxon>Eukaryota</taxon>
        <taxon>Fungi</taxon>
        <taxon>Fungi incertae sedis</taxon>
        <taxon>Zoopagomycota</taxon>
        <taxon>Kickxellomycotina</taxon>
        <taxon>Kickxellomycetes</taxon>
        <taxon>Kickxellales</taxon>
        <taxon>Kickxellaceae</taxon>
        <taxon>Coemansia</taxon>
    </lineage>
</organism>
<gene>
    <name evidence="9" type="ORF">LPJ64_005412</name>
</gene>
<feature type="region of interest" description="Disordered" evidence="8">
    <location>
        <begin position="291"/>
        <end position="322"/>
    </location>
</feature>
<comment type="caution">
    <text evidence="9">The sequence shown here is derived from an EMBL/GenBank/DDBJ whole genome shotgun (WGS) entry which is preliminary data.</text>
</comment>
<evidence type="ECO:0000313" key="10">
    <source>
        <dbReference type="Proteomes" id="UP001145021"/>
    </source>
</evidence>
<feature type="region of interest" description="Disordered" evidence="8">
    <location>
        <begin position="352"/>
        <end position="372"/>
    </location>
</feature>
<evidence type="ECO:0000256" key="1">
    <source>
        <dbReference type="ARBA" id="ARBA00004173"/>
    </source>
</evidence>
<keyword evidence="4" id="KW-1133">Transmembrane helix</keyword>
<accession>A0A9W7XH90</accession>
<dbReference type="Gene3D" id="1.20.5.340">
    <property type="match status" value="1"/>
</dbReference>
<name>A0A9W7XH90_9FUNG</name>
<keyword evidence="6" id="KW-0496">Mitochondrion</keyword>
<evidence type="ECO:0000256" key="7">
    <source>
        <dbReference type="ARBA" id="ARBA00023136"/>
    </source>
</evidence>
<keyword evidence="10" id="KW-1185">Reference proteome</keyword>
<dbReference type="PANTHER" id="PTHR14360:SF12">
    <property type="entry name" value="MOZ PROTEIN REPRESENTS A CHROMATIN-ASSOCIATED ACETYLTRANSFERASE"/>
    <property type="match status" value="1"/>
</dbReference>
<evidence type="ECO:0000256" key="8">
    <source>
        <dbReference type="SAM" id="MobiDB-lite"/>
    </source>
</evidence>
<keyword evidence="5" id="KW-0175">Coiled coil</keyword>
<evidence type="ECO:0000256" key="4">
    <source>
        <dbReference type="ARBA" id="ARBA00022989"/>
    </source>
</evidence>
<dbReference type="GO" id="GO:0016020">
    <property type="term" value="C:membrane"/>
    <property type="evidence" value="ECO:0007669"/>
    <property type="project" value="UniProtKB-SubCell"/>
</dbReference>
<evidence type="ECO:0000256" key="6">
    <source>
        <dbReference type="ARBA" id="ARBA00023128"/>
    </source>
</evidence>
<dbReference type="AlphaFoldDB" id="A0A9W7XH90"/>
<dbReference type="Pfam" id="PF07798">
    <property type="entry name" value="CCDC90-like"/>
    <property type="match status" value="1"/>
</dbReference>
<feature type="region of interest" description="Disordered" evidence="8">
    <location>
        <begin position="407"/>
        <end position="488"/>
    </location>
</feature>
<dbReference type="PANTHER" id="PTHR14360">
    <property type="entry name" value="PROTEIN FMP32, MITOCHONDRIAL"/>
    <property type="match status" value="1"/>
</dbReference>
<dbReference type="EMBL" id="JANBOH010000342">
    <property type="protein sequence ID" value="KAJ1642759.1"/>
    <property type="molecule type" value="Genomic_DNA"/>
</dbReference>
<keyword evidence="7" id="KW-0472">Membrane</keyword>
<dbReference type="GO" id="GO:0005739">
    <property type="term" value="C:mitochondrion"/>
    <property type="evidence" value="ECO:0007669"/>
    <property type="project" value="UniProtKB-SubCell"/>
</dbReference>
<feature type="compositionally biased region" description="Polar residues" evidence="8">
    <location>
        <begin position="20"/>
        <end position="38"/>
    </location>
</feature>
<protein>
    <submittedName>
        <fullName evidence="9">Uncharacterized protein</fullName>
    </submittedName>
</protein>
<evidence type="ECO:0000256" key="5">
    <source>
        <dbReference type="ARBA" id="ARBA00023054"/>
    </source>
</evidence>
<feature type="compositionally biased region" description="Basic and acidic residues" evidence="8">
    <location>
        <begin position="42"/>
        <end position="52"/>
    </location>
</feature>
<evidence type="ECO:0000256" key="3">
    <source>
        <dbReference type="ARBA" id="ARBA00022692"/>
    </source>
</evidence>
<comment type="subcellular location">
    <subcellularLocation>
        <location evidence="2">Membrane</location>
    </subcellularLocation>
    <subcellularLocation>
        <location evidence="1">Mitochondrion</location>
    </subcellularLocation>
</comment>
<keyword evidence="3" id="KW-0812">Transmembrane</keyword>
<feature type="compositionally biased region" description="Low complexity" evidence="8">
    <location>
        <begin position="412"/>
        <end position="428"/>
    </location>
</feature>
<evidence type="ECO:0000256" key="2">
    <source>
        <dbReference type="ARBA" id="ARBA00004370"/>
    </source>
</evidence>
<sequence>DEEVKKPVTWPTAESVILQRISSTATNPMSKSLEQKNVQPEELSKEAEKREDLTEDVTGGSVLSVSGIINSVREQRAASQRKEQRAESRSLVGNMAVSDEEMVPVYYLFNTYELVDKLIDCGFSREQATSMMILVRNQVYMNMSRVTTSMLSRSDLENDAYLFRSALQELRTETQVIRKNDQAILESQAAAISRDIDSLAQKINDEIANLKSDIEIELNNRRHETNHEMKSLDMELHDLASKYQVVVGEMKTGIEAIKLESIRRGLVTAVLTAVIITVIIWAPEIVSRLRKGEKSRDGLNDNDEDSTRTQGRKQQQQQQKQLAEIAGFNTQSIPEKLYPAVCSSDGQVLIQKSDASTSTEDDNSRATARRRFHDHSHLNIRYDPSASPSDGQYDDWFDSFFYSPRSADGPESASLMDSDSRLDSSLLDANVPNDLIKDDQRKQDTSSGNNDKMAEQVVHVPLHFTHQDNRDAADGGGSSASSDKSYDK</sequence>
<dbReference type="InterPro" id="IPR024461">
    <property type="entry name" value="CCDC90-like"/>
</dbReference>
<proteinExistence type="predicted"/>
<feature type="compositionally biased region" description="Low complexity" evidence="8">
    <location>
        <begin position="479"/>
        <end position="488"/>
    </location>
</feature>